<keyword evidence="1" id="KW-0812">Transmembrane</keyword>
<dbReference type="EMBL" id="JWZT01005751">
    <property type="protein sequence ID" value="KII60231.1"/>
    <property type="molecule type" value="Genomic_DNA"/>
</dbReference>
<proteinExistence type="predicted"/>
<keyword evidence="1" id="KW-1133">Transmembrane helix</keyword>
<name>A0A0C2MEQ5_THEKT</name>
<organism evidence="2 3">
    <name type="scientific">Thelohanellus kitauei</name>
    <name type="common">Myxosporean</name>
    <dbReference type="NCBI Taxonomy" id="669202"/>
    <lineage>
        <taxon>Eukaryota</taxon>
        <taxon>Metazoa</taxon>
        <taxon>Cnidaria</taxon>
        <taxon>Myxozoa</taxon>
        <taxon>Myxosporea</taxon>
        <taxon>Bivalvulida</taxon>
        <taxon>Platysporina</taxon>
        <taxon>Myxobolidae</taxon>
        <taxon>Thelohanellus</taxon>
    </lineage>
</organism>
<protein>
    <submittedName>
        <fullName evidence="2">Uncharacterized protein</fullName>
    </submittedName>
</protein>
<feature type="transmembrane region" description="Helical" evidence="1">
    <location>
        <begin position="169"/>
        <end position="194"/>
    </location>
</feature>
<reference evidence="2 3" key="1">
    <citation type="journal article" date="2014" name="Genome Biol. Evol.">
        <title>The genome of the myxosporean Thelohanellus kitauei shows adaptations to nutrient acquisition within its fish host.</title>
        <authorList>
            <person name="Yang Y."/>
            <person name="Xiong J."/>
            <person name="Zhou Z."/>
            <person name="Huo F."/>
            <person name="Miao W."/>
            <person name="Ran C."/>
            <person name="Liu Y."/>
            <person name="Zhang J."/>
            <person name="Feng J."/>
            <person name="Wang M."/>
            <person name="Wang M."/>
            <person name="Wang L."/>
            <person name="Yao B."/>
        </authorList>
    </citation>
    <scope>NUCLEOTIDE SEQUENCE [LARGE SCALE GENOMIC DNA]</scope>
    <source>
        <strain evidence="2">Wuqing</strain>
    </source>
</reference>
<evidence type="ECO:0000256" key="1">
    <source>
        <dbReference type="SAM" id="Phobius"/>
    </source>
</evidence>
<comment type="caution">
    <text evidence="2">The sequence shown here is derived from an EMBL/GenBank/DDBJ whole genome shotgun (WGS) entry which is preliminary data.</text>
</comment>
<sequence>MFYILQNFKNPVKKLSVTQITVVQCVLTIFQFFFNNELWFHHNYVKPTLLVNTSNPMCQPKTVGFYVETYSGSEVKSLRSNLSDRDDFLLIVFTGVIYAMIISKFVSLIVFMVKRVDFCLFATGSLHLLMLVINFGVMASYTRVINDLHDDYQHMCEISYSSFVTFWPMYMIMVSLIEITIFVSFHFSITLNPFKLDVDLERLKKKSPRCETFNNILRNSDGNEPNAVAV</sequence>
<accession>A0A0C2MEQ5</accession>
<gene>
    <name evidence="2" type="ORF">RF11_13394</name>
</gene>
<feature type="transmembrane region" description="Helical" evidence="1">
    <location>
        <begin position="88"/>
        <end position="111"/>
    </location>
</feature>
<dbReference type="Proteomes" id="UP000031668">
    <property type="component" value="Unassembled WGS sequence"/>
</dbReference>
<keyword evidence="1" id="KW-0472">Membrane</keyword>
<dbReference type="AlphaFoldDB" id="A0A0C2MEQ5"/>
<evidence type="ECO:0000313" key="3">
    <source>
        <dbReference type="Proteomes" id="UP000031668"/>
    </source>
</evidence>
<feature type="transmembrane region" description="Helical" evidence="1">
    <location>
        <begin position="12"/>
        <end position="34"/>
    </location>
</feature>
<keyword evidence="3" id="KW-1185">Reference proteome</keyword>
<evidence type="ECO:0000313" key="2">
    <source>
        <dbReference type="EMBL" id="KII60231.1"/>
    </source>
</evidence>
<feature type="transmembrane region" description="Helical" evidence="1">
    <location>
        <begin position="118"/>
        <end position="141"/>
    </location>
</feature>